<feature type="compositionally biased region" description="Low complexity" evidence="2">
    <location>
        <begin position="936"/>
        <end position="954"/>
    </location>
</feature>
<feature type="compositionally biased region" description="Polar residues" evidence="2">
    <location>
        <begin position="957"/>
        <end position="971"/>
    </location>
</feature>
<keyword evidence="4" id="KW-1185">Reference proteome</keyword>
<evidence type="ECO:0000256" key="1">
    <source>
        <dbReference type="SAM" id="Coils"/>
    </source>
</evidence>
<name>A0A1B2HD66_9PSEU</name>
<dbReference type="SUPFAM" id="SSF52540">
    <property type="entry name" value="P-loop containing nucleoside triphosphate hydrolases"/>
    <property type="match status" value="1"/>
</dbReference>
<gene>
    <name evidence="3" type="ORF">BBK82_05830</name>
</gene>
<dbReference type="NCBIfam" id="TIGR02680">
    <property type="entry name" value="TIGR02680 family protein"/>
    <property type="match status" value="1"/>
</dbReference>
<feature type="compositionally biased region" description="Basic residues" evidence="2">
    <location>
        <begin position="845"/>
        <end position="858"/>
    </location>
</feature>
<sequence>MTDRWQPSRAGIINVWRYYDEIFTFHEGRLLLRGPNGTGKSKALELLLPYLFDANLRPHRLSTFGSADRTMHWNLMGEGVHGSTRVGYVWLEFQQGERWFTCGARLQATTNTNNVTTHYFTTDQRVGDLALVNEAGRPLTSSDLATAIGDHGAVHPSPAEYRDTVRTTLFPGVSEQRYDSLITALLQLRTPKLSERLDPSVLSTLLSKALPPLDAAELGEIAEGFELLDGQREELRRLDEEIATAEVLASRQRTYAQRVLRAAATALSTAEAELAERTRAAEESEQRYEQQVVFVEQNADQLAALIAEVSGVEAEITGITELPGYQKGKQVDRLRRQLDTASSWATDAAAHAEKLRVGAAEDAELAAAAMSTAADRAEHVRKSATEAGHAAERAGMPSVFAELERGSDVRVQRQLLDAAVDARTAQVADVRRVLLAHEQAVQLQKAAQQRLEETREELAQAEQAEAQAQRAHEQAFARFAEEFATWARGCTELTLADPTEIVPATVVEAAALAREEFSRAEATLHENRNALNRQLSQYNAIREKLANQVDVPPPAPYTRDVDHRTTAAGTPLWRLVEFYPDVPIPVRAAVEAALEASGLLDAWLTPLNSFGLVDEDRFAEPLLAAPAPGRTLLDVLTSEDERARRLLEGIAFGETATGHTAAIGADGTWRLATVHGRWTKPEPAYIGSAARERGRARRIAELTASIEELATDLAGLDAALSLLAVRRATLAGELARQPSHDRSNWPRSSAPGTAALCREAGRRRRAGTRCSDADLAVTQALRGDRAGHDCPPPSRASTPCWPRCRPSAPPASAGWTTASTPRPPKRWPPPPWHAPPPAANWPTRLRSRRAPSSRRPRASRSSWRPSNAPPAPSTASSTSASSRCARSPARCSTPRTRCGTSKPHWRACSARGRNAARPTAPAPSRPPPSATPPAPASTTSPAATSRRTPSSPRRTLQRWSRSSPTSRSNNA</sequence>
<reference evidence="3 4" key="1">
    <citation type="submission" date="2016-07" db="EMBL/GenBank/DDBJ databases">
        <title>Complete genome sequence of the Lentzea guizhouensis DHS C013.</title>
        <authorList>
            <person name="Cao C."/>
        </authorList>
    </citation>
    <scope>NUCLEOTIDE SEQUENCE [LARGE SCALE GENOMIC DNA]</scope>
    <source>
        <strain evidence="3 4">DHS C013</strain>
    </source>
</reference>
<dbReference type="STRING" id="1586287.BBK82_05830"/>
<dbReference type="RefSeq" id="WP_065914080.1">
    <property type="nucleotide sequence ID" value="NZ_CP016793.1"/>
</dbReference>
<dbReference type="InterPro" id="IPR027417">
    <property type="entry name" value="P-loop_NTPase"/>
</dbReference>
<feature type="compositionally biased region" description="Low complexity" evidence="2">
    <location>
        <begin position="873"/>
        <end position="893"/>
    </location>
</feature>
<keyword evidence="1" id="KW-0175">Coiled coil</keyword>
<accession>A0A1B2HD66</accession>
<feature type="compositionally biased region" description="Pro residues" evidence="2">
    <location>
        <begin position="920"/>
        <end position="935"/>
    </location>
</feature>
<evidence type="ECO:0000313" key="3">
    <source>
        <dbReference type="EMBL" id="ANZ35670.1"/>
    </source>
</evidence>
<evidence type="ECO:0000256" key="2">
    <source>
        <dbReference type="SAM" id="MobiDB-lite"/>
    </source>
</evidence>
<proteinExistence type="predicted"/>
<feature type="compositionally biased region" description="Pro residues" evidence="2">
    <location>
        <begin position="826"/>
        <end position="839"/>
    </location>
</feature>
<dbReference type="KEGG" id="led:BBK82_05830"/>
<evidence type="ECO:0000313" key="4">
    <source>
        <dbReference type="Proteomes" id="UP000093053"/>
    </source>
</evidence>
<dbReference type="InterPro" id="IPR013496">
    <property type="entry name" value="CHP02680"/>
</dbReference>
<dbReference type="Proteomes" id="UP000093053">
    <property type="component" value="Chromosome"/>
</dbReference>
<dbReference type="OrthoDB" id="8527901at2"/>
<organism evidence="3 4">
    <name type="scientific">Lentzea guizhouensis</name>
    <dbReference type="NCBI Taxonomy" id="1586287"/>
    <lineage>
        <taxon>Bacteria</taxon>
        <taxon>Bacillati</taxon>
        <taxon>Actinomycetota</taxon>
        <taxon>Actinomycetes</taxon>
        <taxon>Pseudonocardiales</taxon>
        <taxon>Pseudonocardiaceae</taxon>
        <taxon>Lentzea</taxon>
    </lineage>
</organism>
<feature type="compositionally biased region" description="Low complexity" evidence="2">
    <location>
        <begin position="799"/>
        <end position="812"/>
    </location>
</feature>
<dbReference type="EMBL" id="CP016793">
    <property type="protein sequence ID" value="ANZ35670.1"/>
    <property type="molecule type" value="Genomic_DNA"/>
</dbReference>
<feature type="coiled-coil region" evidence="1">
    <location>
        <begin position="228"/>
        <end position="287"/>
    </location>
</feature>
<dbReference type="AlphaFoldDB" id="A0A1B2HD66"/>
<feature type="region of interest" description="Disordered" evidence="2">
    <location>
        <begin position="783"/>
        <end position="971"/>
    </location>
</feature>
<feature type="coiled-coil region" evidence="1">
    <location>
        <begin position="437"/>
        <end position="478"/>
    </location>
</feature>
<dbReference type="Gene3D" id="3.40.50.300">
    <property type="entry name" value="P-loop containing nucleotide triphosphate hydrolases"/>
    <property type="match status" value="1"/>
</dbReference>
<protein>
    <submittedName>
        <fullName evidence="3">TIGR02680 family protein</fullName>
    </submittedName>
</protein>